<organism evidence="2 3">
    <name type="scientific">Parathielavia hyrcaniae</name>
    <dbReference type="NCBI Taxonomy" id="113614"/>
    <lineage>
        <taxon>Eukaryota</taxon>
        <taxon>Fungi</taxon>
        <taxon>Dikarya</taxon>
        <taxon>Ascomycota</taxon>
        <taxon>Pezizomycotina</taxon>
        <taxon>Sordariomycetes</taxon>
        <taxon>Sordariomycetidae</taxon>
        <taxon>Sordariales</taxon>
        <taxon>Chaetomiaceae</taxon>
        <taxon>Parathielavia</taxon>
    </lineage>
</organism>
<accession>A0AAN6PTI1</accession>
<evidence type="ECO:0000256" key="1">
    <source>
        <dbReference type="SAM" id="MobiDB-lite"/>
    </source>
</evidence>
<dbReference type="EMBL" id="MU863670">
    <property type="protein sequence ID" value="KAK4097665.1"/>
    <property type="molecule type" value="Genomic_DNA"/>
</dbReference>
<dbReference type="AlphaFoldDB" id="A0AAN6PTI1"/>
<feature type="compositionally biased region" description="Basic and acidic residues" evidence="1">
    <location>
        <begin position="133"/>
        <end position="154"/>
    </location>
</feature>
<feature type="compositionally biased region" description="Low complexity" evidence="1">
    <location>
        <begin position="43"/>
        <end position="72"/>
    </location>
</feature>
<comment type="caution">
    <text evidence="2">The sequence shown here is derived from an EMBL/GenBank/DDBJ whole genome shotgun (WGS) entry which is preliminary data.</text>
</comment>
<reference evidence="2" key="1">
    <citation type="journal article" date="2023" name="Mol. Phylogenet. Evol.">
        <title>Genome-scale phylogeny and comparative genomics of the fungal order Sordariales.</title>
        <authorList>
            <person name="Hensen N."/>
            <person name="Bonometti L."/>
            <person name="Westerberg I."/>
            <person name="Brannstrom I.O."/>
            <person name="Guillou S."/>
            <person name="Cros-Aarteil S."/>
            <person name="Calhoun S."/>
            <person name="Haridas S."/>
            <person name="Kuo A."/>
            <person name="Mondo S."/>
            <person name="Pangilinan J."/>
            <person name="Riley R."/>
            <person name="LaButti K."/>
            <person name="Andreopoulos B."/>
            <person name="Lipzen A."/>
            <person name="Chen C."/>
            <person name="Yan M."/>
            <person name="Daum C."/>
            <person name="Ng V."/>
            <person name="Clum A."/>
            <person name="Steindorff A."/>
            <person name="Ohm R.A."/>
            <person name="Martin F."/>
            <person name="Silar P."/>
            <person name="Natvig D.O."/>
            <person name="Lalanne C."/>
            <person name="Gautier V."/>
            <person name="Ament-Velasquez S.L."/>
            <person name="Kruys A."/>
            <person name="Hutchinson M.I."/>
            <person name="Powell A.J."/>
            <person name="Barry K."/>
            <person name="Miller A.N."/>
            <person name="Grigoriev I.V."/>
            <person name="Debuchy R."/>
            <person name="Gladieux P."/>
            <person name="Hiltunen Thoren M."/>
            <person name="Johannesson H."/>
        </authorList>
    </citation>
    <scope>NUCLEOTIDE SEQUENCE</scope>
    <source>
        <strain evidence="2">CBS 757.83</strain>
    </source>
</reference>
<feature type="compositionally biased region" description="Polar residues" evidence="1">
    <location>
        <begin position="111"/>
        <end position="127"/>
    </location>
</feature>
<proteinExistence type="predicted"/>
<sequence length="180" mass="18674">MNRLILRSVPMASSLQRPAAASLRATAFPTLRLADLRPYNINSSGNPPSPEAAAESSSSSAPDAAEKASAQSGGSRSKEAMETGSSPTAGAIPDALAEGDVRGRTGGGQPLESSSSAPAQPKISNASVPGERPSLDTEQQREVDEHNREFESKHGRANPAGDDKVDSSYWSGKGSRQSKD</sequence>
<gene>
    <name evidence="2" type="ORF">N658DRAFT_500185</name>
</gene>
<name>A0AAN6PTI1_9PEZI</name>
<evidence type="ECO:0000313" key="3">
    <source>
        <dbReference type="Proteomes" id="UP001305647"/>
    </source>
</evidence>
<reference evidence="2" key="2">
    <citation type="submission" date="2023-05" db="EMBL/GenBank/DDBJ databases">
        <authorList>
            <consortium name="Lawrence Berkeley National Laboratory"/>
            <person name="Steindorff A."/>
            <person name="Hensen N."/>
            <person name="Bonometti L."/>
            <person name="Westerberg I."/>
            <person name="Brannstrom I.O."/>
            <person name="Guillou S."/>
            <person name="Cros-Aarteil S."/>
            <person name="Calhoun S."/>
            <person name="Haridas S."/>
            <person name="Kuo A."/>
            <person name="Mondo S."/>
            <person name="Pangilinan J."/>
            <person name="Riley R."/>
            <person name="Labutti K."/>
            <person name="Andreopoulos B."/>
            <person name="Lipzen A."/>
            <person name="Chen C."/>
            <person name="Yanf M."/>
            <person name="Daum C."/>
            <person name="Ng V."/>
            <person name="Clum A."/>
            <person name="Ohm R."/>
            <person name="Martin F."/>
            <person name="Silar P."/>
            <person name="Natvig D."/>
            <person name="Lalanne C."/>
            <person name="Gautier V."/>
            <person name="Ament-Velasquez S.L."/>
            <person name="Kruys A."/>
            <person name="Hutchinson M.I."/>
            <person name="Powell A.J."/>
            <person name="Barry K."/>
            <person name="Miller A.N."/>
            <person name="Grigoriev I.V."/>
            <person name="Debuchy R."/>
            <person name="Gladieux P."/>
            <person name="Thoren M.H."/>
            <person name="Johannesson H."/>
        </authorList>
    </citation>
    <scope>NUCLEOTIDE SEQUENCE</scope>
    <source>
        <strain evidence="2">CBS 757.83</strain>
    </source>
</reference>
<dbReference type="Proteomes" id="UP001305647">
    <property type="component" value="Unassembled WGS sequence"/>
</dbReference>
<keyword evidence="3" id="KW-1185">Reference proteome</keyword>
<protein>
    <submittedName>
        <fullName evidence="2">Uncharacterized protein</fullName>
    </submittedName>
</protein>
<evidence type="ECO:0000313" key="2">
    <source>
        <dbReference type="EMBL" id="KAK4097665.1"/>
    </source>
</evidence>
<feature type="region of interest" description="Disordered" evidence="1">
    <location>
        <begin position="38"/>
        <end position="180"/>
    </location>
</feature>